<feature type="transmembrane region" description="Helical" evidence="6">
    <location>
        <begin position="53"/>
        <end position="74"/>
    </location>
</feature>
<organism evidence="7 8">
    <name type="scientific">Sporosarcina aquimarina</name>
    <dbReference type="NCBI Taxonomy" id="114975"/>
    <lineage>
        <taxon>Bacteria</taxon>
        <taxon>Bacillati</taxon>
        <taxon>Bacillota</taxon>
        <taxon>Bacilli</taxon>
        <taxon>Bacillales</taxon>
        <taxon>Caryophanaceae</taxon>
        <taxon>Sporosarcina</taxon>
    </lineage>
</organism>
<comment type="subcellular location">
    <subcellularLocation>
        <location evidence="1">Cell membrane</location>
        <topology evidence="1">Multi-pass membrane protein</topology>
    </subcellularLocation>
</comment>
<feature type="transmembrane region" description="Helical" evidence="6">
    <location>
        <begin position="281"/>
        <end position="301"/>
    </location>
</feature>
<dbReference type="PANTHER" id="PTHR30250:SF29">
    <property type="entry name" value="POLYSACCHARIDE BIOSYNTHESIS PROTEIN C-TERMINAL DOMAIN-CONTAINING PROTEIN"/>
    <property type="match status" value="1"/>
</dbReference>
<protein>
    <submittedName>
        <fullName evidence="7">Polysaccharide biosynthesis protein</fullName>
    </submittedName>
</protein>
<feature type="transmembrane region" description="Helical" evidence="6">
    <location>
        <begin position="385"/>
        <end position="403"/>
    </location>
</feature>
<evidence type="ECO:0000256" key="6">
    <source>
        <dbReference type="SAM" id="Phobius"/>
    </source>
</evidence>
<accession>A0ABU4G2Z3</accession>
<dbReference type="PANTHER" id="PTHR30250">
    <property type="entry name" value="PST FAMILY PREDICTED COLANIC ACID TRANSPORTER"/>
    <property type="match status" value="1"/>
</dbReference>
<feature type="transmembrane region" description="Helical" evidence="6">
    <location>
        <begin position="229"/>
        <end position="249"/>
    </location>
</feature>
<dbReference type="EMBL" id="JAUBDH010000013">
    <property type="protein sequence ID" value="MDW0111350.1"/>
    <property type="molecule type" value="Genomic_DNA"/>
</dbReference>
<dbReference type="CDD" id="cd13124">
    <property type="entry name" value="MATE_SpoVB_like"/>
    <property type="match status" value="1"/>
</dbReference>
<dbReference type="InterPro" id="IPR024923">
    <property type="entry name" value="PG_synth_SpoVB"/>
</dbReference>
<reference evidence="7 8" key="1">
    <citation type="submission" date="2023-06" db="EMBL/GenBank/DDBJ databases">
        <title>Sporosarcina sp. nov., isolated from Korean traditional fermented seafood 'Jeotgal'.</title>
        <authorList>
            <person name="Yang A.-I."/>
            <person name="Shin N.-R."/>
        </authorList>
    </citation>
    <scope>NUCLEOTIDE SEQUENCE [LARGE SCALE GENOMIC DNA]</scope>
    <source>
        <strain evidence="7 8">KCTC3840</strain>
    </source>
</reference>
<evidence type="ECO:0000313" key="8">
    <source>
        <dbReference type="Proteomes" id="UP001280629"/>
    </source>
</evidence>
<evidence type="ECO:0000256" key="5">
    <source>
        <dbReference type="ARBA" id="ARBA00023136"/>
    </source>
</evidence>
<dbReference type="InterPro" id="IPR002797">
    <property type="entry name" value="Polysacc_synth"/>
</dbReference>
<evidence type="ECO:0000256" key="1">
    <source>
        <dbReference type="ARBA" id="ARBA00004651"/>
    </source>
</evidence>
<feature type="transmembrane region" description="Helical" evidence="6">
    <location>
        <begin position="190"/>
        <end position="208"/>
    </location>
</feature>
<evidence type="ECO:0000256" key="3">
    <source>
        <dbReference type="ARBA" id="ARBA00022692"/>
    </source>
</evidence>
<comment type="caution">
    <text evidence="7">The sequence shown here is derived from an EMBL/GenBank/DDBJ whole genome shotgun (WGS) entry which is preliminary data.</text>
</comment>
<dbReference type="Proteomes" id="UP001280629">
    <property type="component" value="Unassembled WGS sequence"/>
</dbReference>
<evidence type="ECO:0000256" key="4">
    <source>
        <dbReference type="ARBA" id="ARBA00022989"/>
    </source>
</evidence>
<feature type="transmembrane region" description="Helical" evidence="6">
    <location>
        <begin position="353"/>
        <end position="373"/>
    </location>
</feature>
<feature type="transmembrane region" description="Helical" evidence="6">
    <location>
        <begin position="127"/>
        <end position="145"/>
    </location>
</feature>
<keyword evidence="8" id="KW-1185">Reference proteome</keyword>
<dbReference type="RefSeq" id="WP_317937000.1">
    <property type="nucleotide sequence ID" value="NZ_JAUBDH010000013.1"/>
</dbReference>
<name>A0ABU4G2Z3_9BACL</name>
<proteinExistence type="predicted"/>
<dbReference type="InterPro" id="IPR050833">
    <property type="entry name" value="Poly_Biosynth_Transport"/>
</dbReference>
<feature type="transmembrane region" description="Helical" evidence="6">
    <location>
        <begin position="409"/>
        <end position="431"/>
    </location>
</feature>
<gene>
    <name evidence="7" type="ORF">QT716_15100</name>
</gene>
<feature type="transmembrane region" description="Helical" evidence="6">
    <location>
        <begin position="322"/>
        <end position="341"/>
    </location>
</feature>
<evidence type="ECO:0000256" key="2">
    <source>
        <dbReference type="ARBA" id="ARBA00022475"/>
    </source>
</evidence>
<keyword evidence="5 6" id="KW-0472">Membrane</keyword>
<dbReference type="Pfam" id="PF01943">
    <property type="entry name" value="Polysacc_synt"/>
    <property type="match status" value="1"/>
</dbReference>
<sequence>MAGTEWNMKAFMKGASILTISALIVKVLGAVYRVPFQNLVGDKGFYIYQQVYPFIGIFIIWTTYGAAVAISKILASTPVLEERRAILRVSFTYLGVLSIIAFLSLFVGASSVASLMGDPELAPLLRTGSYVLLIMPFLAIYKGALQARGEMVPIAVSNVGEQGVRVAIILIGTWVAVQSGASLYTTGTVAVWGAVIGQTAGVIILGLWSRNAMKVNIAAIDKRRVVKELTVISLSVSASSLILLLYQMADAFTILNVLKSSGMHGEKAMTLKGVYDRGQPLVQLGSLVATTLALAIVPLIAHHTAKSGGHSAWPFVRLTYRVAILFGWAAAVGLALLLPQVNVLLFETNEGSTALSIFSLQIFWLSLVLPLCAILQGAGAGKAPALLLIAGLAVKVIANILLIPQFGITGAAVAGNIGFACTATGLLFYFKKAWPERLAPGRFYVWILLATLAMIGVVEVWLWISSAFTSGLDSRLSAALSTLPAVVFGATVFLVIIMKSRVLAEKDWYLLPFGKRLARVQLVLTKKRR</sequence>
<evidence type="ECO:0000313" key="7">
    <source>
        <dbReference type="EMBL" id="MDW0111350.1"/>
    </source>
</evidence>
<keyword evidence="2" id="KW-1003">Cell membrane</keyword>
<feature type="transmembrane region" description="Helical" evidence="6">
    <location>
        <begin position="443"/>
        <end position="464"/>
    </location>
</feature>
<feature type="transmembrane region" description="Helical" evidence="6">
    <location>
        <begin position="86"/>
        <end position="107"/>
    </location>
</feature>
<keyword evidence="4 6" id="KW-1133">Transmembrane helix</keyword>
<feature type="transmembrane region" description="Helical" evidence="6">
    <location>
        <begin position="476"/>
        <end position="497"/>
    </location>
</feature>
<keyword evidence="3 6" id="KW-0812">Transmembrane</keyword>